<evidence type="ECO:0000313" key="4">
    <source>
        <dbReference type="EMBL" id="DAD87015.1"/>
    </source>
</evidence>
<protein>
    <submittedName>
        <fullName evidence="4">Integrase</fullName>
    </submittedName>
</protein>
<keyword evidence="1" id="KW-0175">Coiled coil</keyword>
<feature type="coiled-coil region" evidence="1">
    <location>
        <begin position="363"/>
        <end position="407"/>
    </location>
</feature>
<dbReference type="PANTHER" id="PTHR30461:SF23">
    <property type="entry name" value="DNA RECOMBINASE-RELATED"/>
    <property type="match status" value="1"/>
</dbReference>
<dbReference type="SMART" id="SM00857">
    <property type="entry name" value="Resolvase"/>
    <property type="match status" value="1"/>
</dbReference>
<dbReference type="InterPro" id="IPR025827">
    <property type="entry name" value="Zn_ribbon_recom_dom"/>
</dbReference>
<evidence type="ECO:0000256" key="1">
    <source>
        <dbReference type="SAM" id="Coils"/>
    </source>
</evidence>
<dbReference type="CDD" id="cd00338">
    <property type="entry name" value="Ser_Recombinase"/>
    <property type="match status" value="1"/>
</dbReference>
<dbReference type="Pfam" id="PF13408">
    <property type="entry name" value="Zn_ribbon_recom"/>
    <property type="match status" value="1"/>
</dbReference>
<dbReference type="PROSITE" id="PS51736">
    <property type="entry name" value="RECOMBINASES_3"/>
    <property type="match status" value="1"/>
</dbReference>
<dbReference type="Pfam" id="PF00239">
    <property type="entry name" value="Resolvase"/>
    <property type="match status" value="1"/>
</dbReference>
<sequence>MKKAVIYARYSSDSQTEQSIEGQLRVVNQFASNNDYIIIDTYIDRATTGTNTNRPGFQKMIADSARRDFDYVLVYKLDRFARNRFDSAFNKKALKKNGVKVVSATENISDSPEGIILESMLEGMAEYYSAELSQKVKRGQFESLEKGTFLGGTMLYGYKVNNKIIEINEEQAYIVRKIFTAYANGKTALQIADMLKNDNILNNQGRLFCANSIMNLLKNKKYTGLLEYGDYVKENYYPRIIDDNTFEIVSKRIEDNKRSPARMKAYCLYRLSGKLYCGHCKSLMTGESGTSKQGKIHYYYKCFGKKKHNGCDKKSVKKEELENLVVALVLQHILAEDKILDTIEGVTSAYNESVKQSTELSILKQEQAQNEKYINNILTAIKNGIFSETTQKELIKLESRQTELKEAILVQEALQQNKLSKEQVLFFFKQFIQEELSDEEAKTSIIDTLVYKVILYDDKIRIILKNKDNITKDGSLEELEKMCSNLAQLSPPLSHNPNIYFTKDFIILDYVFK</sequence>
<dbReference type="Pfam" id="PF07508">
    <property type="entry name" value="Recombinase"/>
    <property type="match status" value="1"/>
</dbReference>
<dbReference type="InterPro" id="IPR038109">
    <property type="entry name" value="DNA_bind_recomb_sf"/>
</dbReference>
<dbReference type="GO" id="GO:0003677">
    <property type="term" value="F:DNA binding"/>
    <property type="evidence" value="ECO:0007669"/>
    <property type="project" value="InterPro"/>
</dbReference>
<feature type="domain" description="Resolvase/invertase-type recombinase catalytic" evidence="2">
    <location>
        <begin position="3"/>
        <end position="147"/>
    </location>
</feature>
<dbReference type="PANTHER" id="PTHR30461">
    <property type="entry name" value="DNA-INVERTASE FROM LAMBDOID PROPHAGE"/>
    <property type="match status" value="1"/>
</dbReference>
<dbReference type="InterPro" id="IPR011109">
    <property type="entry name" value="DNA_bind_recombinase_dom"/>
</dbReference>
<name>A0A8S5MY12_9CAUD</name>
<organism evidence="4">
    <name type="scientific">Myoviridae sp. ctRRy11</name>
    <dbReference type="NCBI Taxonomy" id="2826651"/>
    <lineage>
        <taxon>Viruses</taxon>
        <taxon>Duplodnaviria</taxon>
        <taxon>Heunggongvirae</taxon>
        <taxon>Uroviricota</taxon>
        <taxon>Caudoviricetes</taxon>
    </lineage>
</organism>
<reference evidence="4" key="1">
    <citation type="journal article" date="2021" name="Proc. Natl. Acad. Sci. U.S.A.">
        <title>A Catalog of Tens of Thousands of Viruses from Human Metagenomes Reveals Hidden Associations with Chronic Diseases.</title>
        <authorList>
            <person name="Tisza M.J."/>
            <person name="Buck C.B."/>
        </authorList>
    </citation>
    <scope>NUCLEOTIDE SEQUENCE</scope>
    <source>
        <strain evidence="4">CtRRy11</strain>
    </source>
</reference>
<dbReference type="InterPro" id="IPR036162">
    <property type="entry name" value="Resolvase-like_N_sf"/>
</dbReference>
<dbReference type="GO" id="GO:0000150">
    <property type="term" value="F:DNA strand exchange activity"/>
    <property type="evidence" value="ECO:0007669"/>
    <property type="project" value="InterPro"/>
</dbReference>
<dbReference type="PROSITE" id="PS51737">
    <property type="entry name" value="RECOMBINASE_DNA_BIND"/>
    <property type="match status" value="1"/>
</dbReference>
<feature type="domain" description="Recombinase" evidence="3">
    <location>
        <begin position="155"/>
        <end position="259"/>
    </location>
</feature>
<proteinExistence type="predicted"/>
<dbReference type="Gene3D" id="3.40.50.1390">
    <property type="entry name" value="Resolvase, N-terminal catalytic domain"/>
    <property type="match status" value="1"/>
</dbReference>
<evidence type="ECO:0000259" key="3">
    <source>
        <dbReference type="PROSITE" id="PS51737"/>
    </source>
</evidence>
<accession>A0A8S5MY12</accession>
<dbReference type="SUPFAM" id="SSF53041">
    <property type="entry name" value="Resolvase-like"/>
    <property type="match status" value="1"/>
</dbReference>
<evidence type="ECO:0000259" key="2">
    <source>
        <dbReference type="PROSITE" id="PS51736"/>
    </source>
</evidence>
<dbReference type="Gene3D" id="3.90.1750.20">
    <property type="entry name" value="Putative Large Serine Recombinase, Chain B, Domain 2"/>
    <property type="match status" value="1"/>
</dbReference>
<dbReference type="EMBL" id="BK015012">
    <property type="protein sequence ID" value="DAD87015.1"/>
    <property type="molecule type" value="Genomic_DNA"/>
</dbReference>
<dbReference type="InterPro" id="IPR050639">
    <property type="entry name" value="SSR_resolvase"/>
</dbReference>
<dbReference type="InterPro" id="IPR006119">
    <property type="entry name" value="Resolv_N"/>
</dbReference>